<reference evidence="2 3" key="1">
    <citation type="submission" date="2020-01" db="EMBL/GenBank/DDBJ databases">
        <title>Insect and environment-associated Actinomycetes.</title>
        <authorList>
            <person name="Currrie C."/>
            <person name="Chevrette M."/>
            <person name="Carlson C."/>
            <person name="Stubbendieck R."/>
            <person name="Wendt-Pienkowski E."/>
        </authorList>
    </citation>
    <scope>NUCLEOTIDE SEQUENCE [LARGE SCALE GENOMIC DNA]</scope>
    <source>
        <strain evidence="2 3">SID11342</strain>
    </source>
</reference>
<dbReference type="EMBL" id="JAHUVW010000001">
    <property type="protein sequence ID" value="MBV7667981.1"/>
    <property type="molecule type" value="Genomic_DNA"/>
</dbReference>
<protein>
    <submittedName>
        <fullName evidence="2">Type II toxin-antitoxin system VapB family antitoxin</fullName>
    </submittedName>
</protein>
<gene>
    <name evidence="2" type="ORF">G3I29_03530</name>
    <name evidence="1" type="ORF">STHAL_00500</name>
</gene>
<evidence type="ECO:0000313" key="4">
    <source>
        <dbReference type="Proteomes" id="UP000735541"/>
    </source>
</evidence>
<dbReference type="Proteomes" id="UP000471293">
    <property type="component" value="Unassembled WGS sequence"/>
</dbReference>
<dbReference type="GeneID" id="97297501"/>
<sequence>MSKLLLEVDDEALAKAAAFLGTSTKKETVNTALREVIARHSRAIALAELRDMGARGEFDMLLDKRDYRP</sequence>
<reference evidence="1 4" key="2">
    <citation type="submission" date="2021-07" db="EMBL/GenBank/DDBJ databases">
        <title>Sequencing Streptomyces halstedii LGO-A4 genome an citrus endophytic actinomycete.</title>
        <authorList>
            <person name="Samborskyy M."/>
            <person name="Scott N."/>
            <person name="Deglau R."/>
            <person name="Dickens S."/>
            <person name="Oliveira L.G."/>
        </authorList>
    </citation>
    <scope>NUCLEOTIDE SEQUENCE [LARGE SCALE GENOMIC DNA]</scope>
    <source>
        <strain evidence="1 4">LGO-A4</strain>
    </source>
</reference>
<dbReference type="Proteomes" id="UP000735541">
    <property type="component" value="Unassembled WGS sequence"/>
</dbReference>
<dbReference type="RefSeq" id="WP_028440367.1">
    <property type="nucleotide sequence ID" value="NZ_CP109044.1"/>
</dbReference>
<organism evidence="2 3">
    <name type="scientific">Streptomyces halstedii</name>
    <dbReference type="NCBI Taxonomy" id="1944"/>
    <lineage>
        <taxon>Bacteria</taxon>
        <taxon>Bacillati</taxon>
        <taxon>Actinomycetota</taxon>
        <taxon>Actinomycetes</taxon>
        <taxon>Kitasatosporales</taxon>
        <taxon>Streptomycetaceae</taxon>
        <taxon>Streptomyces</taxon>
    </lineage>
</organism>
<proteinExistence type="predicted"/>
<accession>A0A6N9TXP0</accession>
<dbReference type="Pfam" id="PF09957">
    <property type="entry name" value="VapB_antitoxin"/>
    <property type="match status" value="1"/>
</dbReference>
<dbReference type="EMBL" id="JAAGLQ010000075">
    <property type="protein sequence ID" value="NEA14623.1"/>
    <property type="molecule type" value="Genomic_DNA"/>
</dbReference>
<dbReference type="AlphaFoldDB" id="A0A6N9TXP0"/>
<evidence type="ECO:0000313" key="3">
    <source>
        <dbReference type="Proteomes" id="UP000471293"/>
    </source>
</evidence>
<name>A0A6N9TXP0_STRHA</name>
<evidence type="ECO:0000313" key="1">
    <source>
        <dbReference type="EMBL" id="MBV7667981.1"/>
    </source>
</evidence>
<evidence type="ECO:0000313" key="2">
    <source>
        <dbReference type="EMBL" id="NEA14623.1"/>
    </source>
</evidence>
<keyword evidence="4" id="KW-1185">Reference proteome</keyword>
<comment type="caution">
    <text evidence="2">The sequence shown here is derived from an EMBL/GenBank/DDBJ whole genome shotgun (WGS) entry which is preliminary data.</text>
</comment>
<dbReference type="InterPro" id="IPR019239">
    <property type="entry name" value="VapB_antitoxin"/>
</dbReference>